<dbReference type="EMBL" id="JAUIZM010000002">
    <property type="protein sequence ID" value="KAK1399688.1"/>
    <property type="molecule type" value="Genomic_DNA"/>
</dbReference>
<gene>
    <name evidence="2" type="ORF">POM88_009551</name>
</gene>
<evidence type="ECO:0000313" key="2">
    <source>
        <dbReference type="EMBL" id="KAK1399688.1"/>
    </source>
</evidence>
<dbReference type="InterPro" id="IPR055290">
    <property type="entry name" value="At3g26010-like"/>
</dbReference>
<dbReference type="Gene3D" id="1.20.1280.50">
    <property type="match status" value="1"/>
</dbReference>
<organism evidence="2 3">
    <name type="scientific">Heracleum sosnowskyi</name>
    <dbReference type="NCBI Taxonomy" id="360622"/>
    <lineage>
        <taxon>Eukaryota</taxon>
        <taxon>Viridiplantae</taxon>
        <taxon>Streptophyta</taxon>
        <taxon>Embryophyta</taxon>
        <taxon>Tracheophyta</taxon>
        <taxon>Spermatophyta</taxon>
        <taxon>Magnoliopsida</taxon>
        <taxon>eudicotyledons</taxon>
        <taxon>Gunneridae</taxon>
        <taxon>Pentapetalae</taxon>
        <taxon>asterids</taxon>
        <taxon>campanulids</taxon>
        <taxon>Apiales</taxon>
        <taxon>Apiaceae</taxon>
        <taxon>Apioideae</taxon>
        <taxon>apioid superclade</taxon>
        <taxon>Tordylieae</taxon>
        <taxon>Tordyliinae</taxon>
        <taxon>Heracleum</taxon>
    </lineage>
</organism>
<evidence type="ECO:0000313" key="3">
    <source>
        <dbReference type="Proteomes" id="UP001237642"/>
    </source>
</evidence>
<dbReference type="Proteomes" id="UP001237642">
    <property type="component" value="Unassembled WGS sequence"/>
</dbReference>
<sequence length="400" mass="46022">MEQVSSLPIIPTHKIGAKRGRASKQLFPGSCDTGLRSSLIIASAVKVAAHEDLLIQILLHVPIKTLLNFKSVSKQWLSLITNPHFVRLRNTRSTSASSLFFAISDCSNNPDYQFIPLEVTDVSPTPFKTLEMAFDPIESPHYKVVCVRRSKTTRQLFQIEIYSSEYRLWRVSGQPFAAPRDTQFQYSTYWNGSVHWKNRFIYMGVHQDEPYTLRFNIDGERVEQMPLPMRNIVTVKWNVRKKVSNYCAASYIGESGGHWYLVEHLTVPMNHSDFTGCLMCMRWLKTTQTDATVMERSLLAISLVVPEIIKYRYNRCSGYKLNILSLVRSGEEKDASFLVVEIPGGKLVRYNFADKTVKILREFTPIGYHFYNDDGLRRYLVSALPYTESLACVCDYWCKF</sequence>
<reference evidence="2" key="2">
    <citation type="submission" date="2023-05" db="EMBL/GenBank/DDBJ databases">
        <authorList>
            <person name="Schelkunov M.I."/>
        </authorList>
    </citation>
    <scope>NUCLEOTIDE SEQUENCE</scope>
    <source>
        <strain evidence="2">Hsosn_3</strain>
        <tissue evidence="2">Leaf</tissue>
    </source>
</reference>
<dbReference type="PANTHER" id="PTHR35546">
    <property type="entry name" value="F-BOX PROTEIN INTERACTION DOMAIN PROTEIN-RELATED"/>
    <property type="match status" value="1"/>
</dbReference>
<comment type="caution">
    <text evidence="2">The sequence shown here is derived from an EMBL/GenBank/DDBJ whole genome shotgun (WGS) entry which is preliminary data.</text>
</comment>
<dbReference type="PANTHER" id="PTHR35546:SF115">
    <property type="entry name" value="F-BOX DOMAIN-CONTAINING PROTEIN"/>
    <property type="match status" value="1"/>
</dbReference>
<accession>A0AAD8JAT8</accession>
<protein>
    <recommendedName>
        <fullName evidence="1">F-box domain-containing protein</fullName>
    </recommendedName>
</protein>
<proteinExistence type="predicted"/>
<keyword evidence="3" id="KW-1185">Reference proteome</keyword>
<dbReference type="AlphaFoldDB" id="A0AAD8JAT8"/>
<reference evidence="2" key="1">
    <citation type="submission" date="2023-02" db="EMBL/GenBank/DDBJ databases">
        <title>Genome of toxic invasive species Heracleum sosnowskyi carries increased number of genes despite the absence of recent whole-genome duplications.</title>
        <authorList>
            <person name="Schelkunov M."/>
            <person name="Shtratnikova V."/>
            <person name="Makarenko M."/>
            <person name="Klepikova A."/>
            <person name="Omelchenko D."/>
            <person name="Novikova G."/>
            <person name="Obukhova E."/>
            <person name="Bogdanov V."/>
            <person name="Penin A."/>
            <person name="Logacheva M."/>
        </authorList>
    </citation>
    <scope>NUCLEOTIDE SEQUENCE</scope>
    <source>
        <strain evidence="2">Hsosn_3</strain>
        <tissue evidence="2">Leaf</tissue>
    </source>
</reference>
<dbReference type="InterPro" id="IPR001810">
    <property type="entry name" value="F-box_dom"/>
</dbReference>
<dbReference type="SUPFAM" id="SSF81383">
    <property type="entry name" value="F-box domain"/>
    <property type="match status" value="1"/>
</dbReference>
<dbReference type="InterPro" id="IPR036047">
    <property type="entry name" value="F-box-like_dom_sf"/>
</dbReference>
<name>A0AAD8JAT8_9APIA</name>
<dbReference type="Pfam" id="PF00646">
    <property type="entry name" value="F-box"/>
    <property type="match status" value="1"/>
</dbReference>
<evidence type="ECO:0000259" key="1">
    <source>
        <dbReference type="Pfam" id="PF00646"/>
    </source>
</evidence>
<feature type="domain" description="F-box" evidence="1">
    <location>
        <begin position="51"/>
        <end position="86"/>
    </location>
</feature>